<dbReference type="Proteomes" id="UP001057102">
    <property type="component" value="Segment"/>
</dbReference>
<reference evidence="1" key="1">
    <citation type="submission" date="2022-05" db="EMBL/GenBank/DDBJ databases">
        <authorList>
            <person name="Friedrich I."/>
            <person name="Poehlein A."/>
            <person name="Schneider D."/>
            <person name="Hertel R."/>
            <person name="Daniel R."/>
        </authorList>
    </citation>
    <scope>NUCLEOTIDE SEQUENCE</scope>
</reference>
<keyword evidence="2" id="KW-1185">Reference proteome</keyword>
<name>A0A9E7MQB9_9CAUD</name>
<evidence type="ECO:0000313" key="1">
    <source>
        <dbReference type="EMBL" id="USN14459.1"/>
    </source>
</evidence>
<protein>
    <submittedName>
        <fullName evidence="1">Uncharacterized protein</fullName>
    </submittedName>
</protein>
<evidence type="ECO:0000313" key="2">
    <source>
        <dbReference type="Proteomes" id="UP001057102"/>
    </source>
</evidence>
<accession>A0A9E7MQB9</accession>
<proteinExistence type="predicted"/>
<dbReference type="EMBL" id="ON529854">
    <property type="protein sequence ID" value="USN14459.1"/>
    <property type="molecule type" value="Genomic_DNA"/>
</dbReference>
<sequence length="139" mass="16523">MLRDLAVARAHARILARMRCSHRMLPVRAERGLFNFRCHENCVEYVRTNPERDLAVVETIYLDEGTPILHYIVHDRAEDVYLEVTLGWRAEGLEYYLTRTLTPADHHNIMKEFDRALAYWLNEYVPRWLQLLLGIERVT</sequence>
<organism evidence="1 2">
    <name type="scientific">Janthinobacterium phage vB_JliS-Donnerlittchen</name>
    <dbReference type="NCBI Taxonomy" id="2948610"/>
    <lineage>
        <taxon>Viruses</taxon>
        <taxon>Duplodnaviria</taxon>
        <taxon>Heunggongvirae</taxon>
        <taxon>Uroviricota</taxon>
        <taxon>Caudoviricetes</taxon>
        <taxon>Mesyanzhinovviridae</taxon>
        <taxon>Bradleyvirinae</taxon>
        <taxon>Donnerlittchenvirus</taxon>
        <taxon>Donnerlittchenvirus donnerlittchenvirus</taxon>
    </lineage>
</organism>
<gene>
    <name evidence="1" type="ORF">DONNERLITTCHEN_00580</name>
</gene>